<dbReference type="EMBL" id="CATQJA010002314">
    <property type="protein sequence ID" value="CAJ0570447.1"/>
    <property type="molecule type" value="Genomic_DNA"/>
</dbReference>
<sequence length="72" mass="8036">MRLDALPAELQNSVFDHLEPDELIAVHRSTKALRRRINGRGLLPGRVAELSLNGLFVPGRSEQEGFLEFGQP</sequence>
<proteinExistence type="predicted"/>
<protein>
    <recommendedName>
        <fullName evidence="1">F-box domain-containing protein</fullName>
    </recommendedName>
</protein>
<feature type="non-terminal residue" evidence="2">
    <location>
        <position position="1"/>
    </location>
</feature>
<reference evidence="2" key="1">
    <citation type="submission" date="2023-06" db="EMBL/GenBank/DDBJ databases">
        <authorList>
            <person name="Delattre M."/>
        </authorList>
    </citation>
    <scope>NUCLEOTIDE SEQUENCE</scope>
    <source>
        <strain evidence="2">AF72</strain>
    </source>
</reference>
<dbReference type="AlphaFoldDB" id="A0AA36G285"/>
<dbReference type="PROSITE" id="PS50181">
    <property type="entry name" value="FBOX"/>
    <property type="match status" value="1"/>
</dbReference>
<dbReference type="InterPro" id="IPR001810">
    <property type="entry name" value="F-box_dom"/>
</dbReference>
<gene>
    <name evidence="2" type="ORF">MSPICULIGERA_LOCUS8886</name>
</gene>
<organism evidence="2 3">
    <name type="scientific">Mesorhabditis spiculigera</name>
    <dbReference type="NCBI Taxonomy" id="96644"/>
    <lineage>
        <taxon>Eukaryota</taxon>
        <taxon>Metazoa</taxon>
        <taxon>Ecdysozoa</taxon>
        <taxon>Nematoda</taxon>
        <taxon>Chromadorea</taxon>
        <taxon>Rhabditida</taxon>
        <taxon>Rhabditina</taxon>
        <taxon>Rhabditomorpha</taxon>
        <taxon>Rhabditoidea</taxon>
        <taxon>Rhabditidae</taxon>
        <taxon>Mesorhabditinae</taxon>
        <taxon>Mesorhabditis</taxon>
    </lineage>
</organism>
<dbReference type="Proteomes" id="UP001177023">
    <property type="component" value="Unassembled WGS sequence"/>
</dbReference>
<evidence type="ECO:0000313" key="2">
    <source>
        <dbReference type="EMBL" id="CAJ0570447.1"/>
    </source>
</evidence>
<feature type="domain" description="F-box" evidence="1">
    <location>
        <begin position="1"/>
        <end position="38"/>
    </location>
</feature>
<name>A0AA36G285_9BILA</name>
<keyword evidence="3" id="KW-1185">Reference proteome</keyword>
<evidence type="ECO:0000259" key="1">
    <source>
        <dbReference type="PROSITE" id="PS50181"/>
    </source>
</evidence>
<evidence type="ECO:0000313" key="3">
    <source>
        <dbReference type="Proteomes" id="UP001177023"/>
    </source>
</evidence>
<accession>A0AA36G285</accession>
<comment type="caution">
    <text evidence="2">The sequence shown here is derived from an EMBL/GenBank/DDBJ whole genome shotgun (WGS) entry which is preliminary data.</text>
</comment>